<proteinExistence type="inferred from homology"/>
<dbReference type="OrthoDB" id="9778292at2"/>
<dbReference type="CDD" id="cd03114">
    <property type="entry name" value="MMAA-like"/>
    <property type="match status" value="1"/>
</dbReference>
<gene>
    <name evidence="6" type="ORF">DCMF_12705</name>
</gene>
<keyword evidence="5" id="KW-0143">Chaperone</keyword>
<reference evidence="6 7" key="1">
    <citation type="submission" date="2016-10" db="EMBL/GenBank/DDBJ databases">
        <title>Complete Genome Sequence of Peptococcaceae strain DCMF.</title>
        <authorList>
            <person name="Edwards R.J."/>
            <person name="Holland S.I."/>
            <person name="Deshpande N.P."/>
            <person name="Wong Y.K."/>
            <person name="Ertan H."/>
            <person name="Manefield M."/>
            <person name="Russell T.L."/>
            <person name="Lee M.J."/>
        </authorList>
    </citation>
    <scope>NUCLEOTIDE SEQUENCE [LARGE SCALE GENOMIC DNA]</scope>
    <source>
        <strain evidence="6 7">DCMF</strain>
    </source>
</reference>
<evidence type="ECO:0000256" key="4">
    <source>
        <dbReference type="ARBA" id="ARBA00023134"/>
    </source>
</evidence>
<dbReference type="PANTHER" id="PTHR43087:SF1">
    <property type="entry name" value="LAO_AO TRANSPORT SYSTEM ATPASE"/>
    <property type="match status" value="1"/>
</dbReference>
<dbReference type="Proteomes" id="UP000323521">
    <property type="component" value="Chromosome"/>
</dbReference>
<dbReference type="InterPro" id="IPR027417">
    <property type="entry name" value="P-loop_NTPase"/>
</dbReference>
<dbReference type="Pfam" id="PF03308">
    <property type="entry name" value="MeaB"/>
    <property type="match status" value="1"/>
</dbReference>
<dbReference type="InterPro" id="IPR005129">
    <property type="entry name" value="GTPase_ArgK"/>
</dbReference>
<evidence type="ECO:0000256" key="5">
    <source>
        <dbReference type="ARBA" id="ARBA00023186"/>
    </source>
</evidence>
<dbReference type="PANTHER" id="PTHR43087">
    <property type="entry name" value="LYSINE/ARGININE/ORNITHINE TRANSPORT SYSTEM KINASE"/>
    <property type="match status" value="1"/>
</dbReference>
<dbReference type="Gene3D" id="3.40.50.300">
    <property type="entry name" value="P-loop containing nucleotide triphosphate hydrolases"/>
    <property type="match status" value="1"/>
</dbReference>
<dbReference type="GO" id="GO:0003924">
    <property type="term" value="F:GTPase activity"/>
    <property type="evidence" value="ECO:0007669"/>
    <property type="project" value="InterPro"/>
</dbReference>
<evidence type="ECO:0000256" key="1">
    <source>
        <dbReference type="ARBA" id="ARBA00009625"/>
    </source>
</evidence>
<dbReference type="EMBL" id="CP017634">
    <property type="protein sequence ID" value="ATW28581.1"/>
    <property type="molecule type" value="Genomic_DNA"/>
</dbReference>
<dbReference type="SUPFAM" id="SSF52540">
    <property type="entry name" value="P-loop containing nucleoside triphosphate hydrolases"/>
    <property type="match status" value="1"/>
</dbReference>
<accession>A0A3G1L1Q1</accession>
<keyword evidence="3" id="KW-0378">Hydrolase</keyword>
<evidence type="ECO:0000256" key="2">
    <source>
        <dbReference type="ARBA" id="ARBA00022741"/>
    </source>
</evidence>
<dbReference type="InterPro" id="IPR052040">
    <property type="entry name" value="GTPase/Isobutyryl-CoA_mutase"/>
</dbReference>
<comment type="similarity">
    <text evidence="1">Belongs to the SIMIBI class G3E GTPase family. ArgK/MeaB subfamily.</text>
</comment>
<keyword evidence="7" id="KW-1185">Reference proteome</keyword>
<keyword evidence="4" id="KW-0342">GTP-binding</keyword>
<dbReference type="KEGG" id="fwa:DCMF_12705"/>
<name>A0A3G1L1Q1_FORW1</name>
<dbReference type="GO" id="GO:0005525">
    <property type="term" value="F:GTP binding"/>
    <property type="evidence" value="ECO:0007669"/>
    <property type="project" value="UniProtKB-KW"/>
</dbReference>
<evidence type="ECO:0000313" key="7">
    <source>
        <dbReference type="Proteomes" id="UP000323521"/>
    </source>
</evidence>
<keyword evidence="2" id="KW-0547">Nucleotide-binding</keyword>
<sequence>MNELSEKVLAGNIRAASRLIRNLEDQIPDTDQAMREIFSATGHAHVIGLTGAPGAGKSTLADELIAAFRKSNQTVGMLAVDPTSPFTGGAILGDRIRMLRHAEDPGVFIRSLATRGAMGGLSKAVGEGIHVMEALGKEKIIVETCGVGQQEVDIINHAHTVVVVLVPGMGDEVQAIKAGLMEIADIFVINKADRDGAGKLYQEVLNLVAMPRESGDGSGAGWTIPVLKVESILEPDKFVQSVAALWGKIEEHYQFLIKSRRFSDRVRRKRMAELNEALWARILQPVLNKLSQAGEMEKMVDQLMSKETDPYTLAEQVAQRYMKE</sequence>
<evidence type="ECO:0000256" key="3">
    <source>
        <dbReference type="ARBA" id="ARBA00022801"/>
    </source>
</evidence>
<dbReference type="NCBIfam" id="TIGR00750">
    <property type="entry name" value="lao"/>
    <property type="match status" value="1"/>
</dbReference>
<evidence type="ECO:0000313" key="6">
    <source>
        <dbReference type="EMBL" id="ATW28581.1"/>
    </source>
</evidence>
<protein>
    <submittedName>
        <fullName evidence="6">GTPase</fullName>
    </submittedName>
</protein>
<dbReference type="AlphaFoldDB" id="A0A3G1L1Q1"/>
<organism evidence="6 7">
    <name type="scientific">Formimonas warabiya</name>
    <dbReference type="NCBI Taxonomy" id="1761012"/>
    <lineage>
        <taxon>Bacteria</taxon>
        <taxon>Bacillati</taxon>
        <taxon>Bacillota</taxon>
        <taxon>Clostridia</taxon>
        <taxon>Eubacteriales</taxon>
        <taxon>Peptococcaceae</taxon>
        <taxon>Candidatus Formimonas</taxon>
    </lineage>
</organism>